<dbReference type="Gene3D" id="6.10.10.130">
    <property type="match status" value="1"/>
</dbReference>
<dbReference type="Gene3D" id="3.30.950.30">
    <property type="entry name" value="Schlafen, AAA domain"/>
    <property type="match status" value="1"/>
</dbReference>
<evidence type="ECO:0000259" key="1">
    <source>
        <dbReference type="Pfam" id="PF04326"/>
    </source>
</evidence>
<sequence>MGQRNDEELTNLLNHLMRDWENEVVEFKEGGKGYSTGEIGQYVSALSNEANLRDADSAWLIFGVKDRSRRIIGTEYRQNAEKLQRLKHEISDGTEPGITFRNIYELKHPEGRILLFEIPPAPRGMPIAWNGHFYGRAGESLVALSLDKLDLIRVQESAFDWSAQTVPDATIDDIDPEAMRFARQAFTERHAPRISAEEVESWSDEDFLRHLGLLNARGLTRTALLLLGKPQVFALLSPLMAEMTWKLVGQEEAYEHFQPPFILNTTRLYQRIRNIKIRLMPPGELIQREIEKYDQQTVLEALHNCIAHQDYRQHARIVVTEYPDRLEFISQGGFVEGSPDEFALKGHLPKRYRNPLMVQAMTELNMIDHLGYGIERMNRSQASRYLPLPDYDLSDPNEVRLTIYGSVVDESYTRMLMLKSNLPFEDILALDRVQKHQPIPATTARRLRRQGLIEGRKPNLYVSEAIANATGTQAEYVRARSHSNEYYISLVLDYLRQYGNATREQLNDLLYPAFVNNLTEEQKSNKVKNILSSMRTRGLARNEFAGRSSIWYPNEEGSSTNVSKVSD</sequence>
<gene>
    <name evidence="2" type="ORF">JS530_09140</name>
</gene>
<dbReference type="Proteomes" id="UP000711736">
    <property type="component" value="Unassembled WGS sequence"/>
</dbReference>
<dbReference type="EMBL" id="JAFEJU010000007">
    <property type="protein sequence ID" value="MBT1175658.1"/>
    <property type="molecule type" value="Genomic_DNA"/>
</dbReference>
<feature type="domain" description="Schlafen AlbA-2" evidence="1">
    <location>
        <begin position="21"/>
        <end position="142"/>
    </location>
</feature>
<reference evidence="2 3" key="1">
    <citation type="journal article" date="2021" name="Environ. Microbiol.">
        <title>Genetic insights into the dark matter of the mammalian gut microbiota through targeted genome reconstruction.</title>
        <authorList>
            <person name="Lugli G.A."/>
            <person name="Alessandri G."/>
            <person name="Milani C."/>
            <person name="Viappiani A."/>
            <person name="Fontana F."/>
            <person name="Tarracchini C."/>
            <person name="Mancabelli L."/>
            <person name="Argentini C."/>
            <person name="Ruiz L."/>
            <person name="Margolles A."/>
            <person name="van Sinderen D."/>
            <person name="Turroni F."/>
            <person name="Ventura M."/>
        </authorList>
    </citation>
    <scope>NUCLEOTIDE SEQUENCE [LARGE SCALE GENOMIC DNA]</scope>
    <source>
        <strain evidence="2 3">LC6</strain>
    </source>
</reference>
<dbReference type="Pfam" id="PF13749">
    <property type="entry name" value="HATPase_c_4"/>
    <property type="match status" value="1"/>
</dbReference>
<dbReference type="InterPro" id="IPR038461">
    <property type="entry name" value="Schlafen_AlbA_2_dom_sf"/>
</dbReference>
<evidence type="ECO:0000313" key="2">
    <source>
        <dbReference type="EMBL" id="MBT1175658.1"/>
    </source>
</evidence>
<comment type="caution">
    <text evidence="2">The sequence shown here is derived from an EMBL/GenBank/DDBJ whole genome shotgun (WGS) entry which is preliminary data.</text>
</comment>
<dbReference type="PANTHER" id="PTHR30595">
    <property type="entry name" value="GLPR-RELATED TRANSCRIPTIONAL REPRESSOR"/>
    <property type="match status" value="1"/>
</dbReference>
<dbReference type="Gene3D" id="3.30.565.60">
    <property type="match status" value="1"/>
</dbReference>
<evidence type="ECO:0000313" key="3">
    <source>
        <dbReference type="Proteomes" id="UP000711736"/>
    </source>
</evidence>
<protein>
    <submittedName>
        <fullName evidence="2">DNA binding domain-containing protein</fullName>
    </submittedName>
</protein>
<dbReference type="Pfam" id="PF04326">
    <property type="entry name" value="SLFN_AlbA_2"/>
    <property type="match status" value="1"/>
</dbReference>
<name>A0ABS5UXY6_9BIFI</name>
<dbReference type="InterPro" id="IPR038475">
    <property type="entry name" value="RecG_C_sf"/>
</dbReference>
<proteinExistence type="predicted"/>
<accession>A0ABS5UXY6</accession>
<keyword evidence="3" id="KW-1185">Reference proteome</keyword>
<dbReference type="InterPro" id="IPR007421">
    <property type="entry name" value="Schlafen_AlbA_2_dom"/>
</dbReference>
<dbReference type="RefSeq" id="WP_214376853.1">
    <property type="nucleotide sequence ID" value="NZ_JAFEJU010000007.1"/>
</dbReference>
<organism evidence="2 3">
    <name type="scientific">Bifidobacterium colobi</name>
    <dbReference type="NCBI Taxonomy" id="2809026"/>
    <lineage>
        <taxon>Bacteria</taxon>
        <taxon>Bacillati</taxon>
        <taxon>Actinomycetota</taxon>
        <taxon>Actinomycetes</taxon>
        <taxon>Bifidobacteriales</taxon>
        <taxon>Bifidobacteriaceae</taxon>
        <taxon>Bifidobacterium</taxon>
    </lineage>
</organism>
<dbReference type="PANTHER" id="PTHR30595:SF6">
    <property type="entry name" value="SCHLAFEN ALBA-2 DOMAIN-CONTAINING PROTEIN"/>
    <property type="match status" value="1"/>
</dbReference>